<name>A0A509EFG7_9HYPH</name>
<feature type="region of interest" description="Disordered" evidence="1">
    <location>
        <begin position="27"/>
        <end position="46"/>
    </location>
</feature>
<dbReference type="RefSeq" id="WP_142584403.1">
    <property type="nucleotide sequence ID" value="NZ_CABFPH010000060.1"/>
</dbReference>
<dbReference type="AlphaFoldDB" id="A0A509EFG7"/>
<keyword evidence="3" id="KW-1185">Reference proteome</keyword>
<feature type="region of interest" description="Disordered" evidence="1">
    <location>
        <begin position="62"/>
        <end position="81"/>
    </location>
</feature>
<reference evidence="2 3" key="1">
    <citation type="submission" date="2019-06" db="EMBL/GenBank/DDBJ databases">
        <authorList>
            <person name="Rodrigo-Torres L."/>
            <person name="Arahal R. D."/>
            <person name="Lucena T."/>
        </authorList>
    </citation>
    <scope>NUCLEOTIDE SEQUENCE [LARGE SCALE GENOMIC DNA]</scope>
    <source>
        <strain evidence="2 3">SB0023/3</strain>
    </source>
</reference>
<evidence type="ECO:0000256" key="1">
    <source>
        <dbReference type="SAM" id="MobiDB-lite"/>
    </source>
</evidence>
<accession>A0A509EFG7</accession>
<organism evidence="2 3">
    <name type="scientific">Methylobacterium symbioticum</name>
    <dbReference type="NCBI Taxonomy" id="2584084"/>
    <lineage>
        <taxon>Bacteria</taxon>
        <taxon>Pseudomonadati</taxon>
        <taxon>Pseudomonadota</taxon>
        <taxon>Alphaproteobacteria</taxon>
        <taxon>Hyphomicrobiales</taxon>
        <taxon>Methylobacteriaceae</taxon>
        <taxon>Methylobacterium</taxon>
    </lineage>
</organism>
<dbReference type="OrthoDB" id="434992at2"/>
<protein>
    <submittedName>
        <fullName evidence="2">Uncharacterized protein</fullName>
    </submittedName>
</protein>
<proteinExistence type="predicted"/>
<feature type="compositionally biased region" description="Polar residues" evidence="1">
    <location>
        <begin position="34"/>
        <end position="43"/>
    </location>
</feature>
<sequence length="81" mass="8815">MTADVDGHDLRQRIAGLSEGVIVVEPDDGAMTERAQSTSTDQVEGSLKDAIGTSPRNVRIEVERKVSTRQTQRPKAAPRLD</sequence>
<evidence type="ECO:0000313" key="2">
    <source>
        <dbReference type="EMBL" id="VUD73136.1"/>
    </source>
</evidence>
<dbReference type="EMBL" id="CABFPH010000060">
    <property type="protein sequence ID" value="VUD73136.1"/>
    <property type="molecule type" value="Genomic_DNA"/>
</dbReference>
<gene>
    <name evidence="2" type="ORF">MET9862_03750</name>
</gene>
<evidence type="ECO:0000313" key="3">
    <source>
        <dbReference type="Proteomes" id="UP000410984"/>
    </source>
</evidence>
<dbReference type="Proteomes" id="UP000410984">
    <property type="component" value="Unassembled WGS sequence"/>
</dbReference>